<dbReference type="InterPro" id="IPR032710">
    <property type="entry name" value="NTF2-like_dom_sf"/>
</dbReference>
<accession>A0ABY0BXQ4</accession>
<dbReference type="RefSeq" id="WP_126789527.1">
    <property type="nucleotide sequence ID" value="NZ_PIPN01000004.1"/>
</dbReference>
<dbReference type="InterPro" id="IPR037401">
    <property type="entry name" value="SnoaL-like"/>
</dbReference>
<dbReference type="Proteomes" id="UP000287410">
    <property type="component" value="Unassembled WGS sequence"/>
</dbReference>
<name>A0ABY0BXQ4_9GAMM</name>
<evidence type="ECO:0000313" key="2">
    <source>
        <dbReference type="EMBL" id="RUO29263.1"/>
    </source>
</evidence>
<dbReference type="Pfam" id="PF12680">
    <property type="entry name" value="SnoaL_2"/>
    <property type="match status" value="1"/>
</dbReference>
<gene>
    <name evidence="2" type="ORF">CWE12_09775</name>
</gene>
<protein>
    <recommendedName>
        <fullName evidence="1">SnoaL-like domain-containing protein</fullName>
    </recommendedName>
</protein>
<dbReference type="EMBL" id="PIPN01000004">
    <property type="protein sequence ID" value="RUO29263.1"/>
    <property type="molecule type" value="Genomic_DNA"/>
</dbReference>
<sequence length="127" mass="14453">MSTTKAFLTRFNQAWADQDIDTIINSVTDDVHFRMATDDKGIHGKEAFATWIGEMSNADYKMQLTTERFFISGDEALLSGRMQMTERDGSEREFCFCDLYTLRDNKISAMVSYFMNPASEEGCPATN</sequence>
<organism evidence="2 3">
    <name type="scientific">Aliidiomarina sedimenti</name>
    <dbReference type="NCBI Taxonomy" id="1933879"/>
    <lineage>
        <taxon>Bacteria</taxon>
        <taxon>Pseudomonadati</taxon>
        <taxon>Pseudomonadota</taxon>
        <taxon>Gammaproteobacteria</taxon>
        <taxon>Alteromonadales</taxon>
        <taxon>Idiomarinaceae</taxon>
        <taxon>Aliidiomarina</taxon>
    </lineage>
</organism>
<reference evidence="2 3" key="1">
    <citation type="journal article" date="2018" name="Front. Microbiol.">
        <title>Genome-Based Analysis Reveals the Taxonomy and Diversity of the Family Idiomarinaceae.</title>
        <authorList>
            <person name="Liu Y."/>
            <person name="Lai Q."/>
            <person name="Shao Z."/>
        </authorList>
    </citation>
    <scope>NUCLEOTIDE SEQUENCE [LARGE SCALE GENOMIC DNA]</scope>
    <source>
        <strain evidence="2 3">GBSy1</strain>
    </source>
</reference>
<keyword evidence="3" id="KW-1185">Reference proteome</keyword>
<evidence type="ECO:0000313" key="3">
    <source>
        <dbReference type="Proteomes" id="UP000287410"/>
    </source>
</evidence>
<dbReference type="Gene3D" id="3.10.450.50">
    <property type="match status" value="1"/>
</dbReference>
<proteinExistence type="predicted"/>
<evidence type="ECO:0000259" key="1">
    <source>
        <dbReference type="Pfam" id="PF12680"/>
    </source>
</evidence>
<dbReference type="SUPFAM" id="SSF54427">
    <property type="entry name" value="NTF2-like"/>
    <property type="match status" value="1"/>
</dbReference>
<feature type="domain" description="SnoaL-like" evidence="1">
    <location>
        <begin position="9"/>
        <end position="109"/>
    </location>
</feature>
<comment type="caution">
    <text evidence="2">The sequence shown here is derived from an EMBL/GenBank/DDBJ whole genome shotgun (WGS) entry which is preliminary data.</text>
</comment>